<keyword evidence="3" id="KW-1185">Reference proteome</keyword>
<comment type="caution">
    <text evidence="2">The sequence shown here is derived from an EMBL/GenBank/DDBJ whole genome shotgun (WGS) entry which is preliminary data.</text>
</comment>
<dbReference type="EMBL" id="BMZB01000001">
    <property type="protein sequence ID" value="GGZ22713.1"/>
    <property type="molecule type" value="Genomic_DNA"/>
</dbReference>
<dbReference type="GO" id="GO:0004540">
    <property type="term" value="F:RNA nuclease activity"/>
    <property type="evidence" value="ECO:0007669"/>
    <property type="project" value="InterPro"/>
</dbReference>
<proteinExistence type="predicted"/>
<dbReference type="AlphaFoldDB" id="A0A918UNG9"/>
<dbReference type="RefSeq" id="WP_189484730.1">
    <property type="nucleotide sequence ID" value="NZ_BMZB01000001.1"/>
</dbReference>
<dbReference type="PANTHER" id="PTHR35811">
    <property type="entry name" value="SLR1870 PROTEIN"/>
    <property type="match status" value="1"/>
</dbReference>
<evidence type="ECO:0000259" key="1">
    <source>
        <dbReference type="Pfam" id="PF01936"/>
    </source>
</evidence>
<evidence type="ECO:0000313" key="2">
    <source>
        <dbReference type="EMBL" id="GGZ22713.1"/>
    </source>
</evidence>
<dbReference type="Pfam" id="PF01936">
    <property type="entry name" value="NYN"/>
    <property type="match status" value="1"/>
</dbReference>
<evidence type="ECO:0000313" key="3">
    <source>
        <dbReference type="Proteomes" id="UP000662572"/>
    </source>
</evidence>
<dbReference type="InterPro" id="IPR021139">
    <property type="entry name" value="NYN"/>
</dbReference>
<accession>A0A918UNG9</accession>
<dbReference type="Proteomes" id="UP000662572">
    <property type="component" value="Unassembled WGS sequence"/>
</dbReference>
<dbReference type="PANTHER" id="PTHR35811:SF1">
    <property type="entry name" value="HTH OST-TYPE DOMAIN-CONTAINING PROTEIN"/>
    <property type="match status" value="1"/>
</dbReference>
<dbReference type="Gene3D" id="3.40.50.1010">
    <property type="entry name" value="5'-nuclease"/>
    <property type="match status" value="1"/>
</dbReference>
<organism evidence="2 3">
    <name type="scientific">Asticcacaulis endophyticus</name>
    <dbReference type="NCBI Taxonomy" id="1395890"/>
    <lineage>
        <taxon>Bacteria</taxon>
        <taxon>Pseudomonadati</taxon>
        <taxon>Pseudomonadota</taxon>
        <taxon>Alphaproteobacteria</taxon>
        <taxon>Caulobacterales</taxon>
        <taxon>Caulobacteraceae</taxon>
        <taxon>Asticcacaulis</taxon>
    </lineage>
</organism>
<reference evidence="2" key="1">
    <citation type="journal article" date="2014" name="Int. J. Syst. Evol. Microbiol.">
        <title>Complete genome sequence of Corynebacterium casei LMG S-19264T (=DSM 44701T), isolated from a smear-ripened cheese.</title>
        <authorList>
            <consortium name="US DOE Joint Genome Institute (JGI-PGF)"/>
            <person name="Walter F."/>
            <person name="Albersmeier A."/>
            <person name="Kalinowski J."/>
            <person name="Ruckert C."/>
        </authorList>
    </citation>
    <scope>NUCLEOTIDE SEQUENCE</scope>
    <source>
        <strain evidence="2">KCTC 32296</strain>
    </source>
</reference>
<name>A0A918UNG9_9CAUL</name>
<sequence length="239" mass="26466">MKSANLAILIDGDNFPTAHISDALSKLETHGTCTVRRLYCDWTRDNASVWKKIVLKHGLQTIQQLAFSTGKNATDFAITIDAMDLMYSHKYDGICLLTSDSDFTPLVLRLRQNGLKVYGVGEHKAPLPLREACTQFITLPTPIRNESTPILPDTLTFNQQLKAAIIATSKDGWTTPAVLGQHLSQKLGKEYVAAQRKEHSVATLSKLLHKISPGYVEIELKAGTDTISRLRLKLTEASH</sequence>
<dbReference type="CDD" id="cd11297">
    <property type="entry name" value="PIN_LabA-like_N_1"/>
    <property type="match status" value="1"/>
</dbReference>
<feature type="domain" description="NYN" evidence="1">
    <location>
        <begin position="6"/>
        <end position="139"/>
    </location>
</feature>
<gene>
    <name evidence="2" type="ORF">GCM10011273_04460</name>
</gene>
<protein>
    <recommendedName>
        <fullName evidence="1">NYN domain-containing protein</fullName>
    </recommendedName>
</protein>
<reference evidence="2" key="2">
    <citation type="submission" date="2020-09" db="EMBL/GenBank/DDBJ databases">
        <authorList>
            <person name="Sun Q."/>
            <person name="Kim S."/>
        </authorList>
    </citation>
    <scope>NUCLEOTIDE SEQUENCE</scope>
    <source>
        <strain evidence="2">KCTC 32296</strain>
    </source>
</reference>